<sequence>MLKEKALNVTNRTTTVMQPLNVRVPEKIIERLDAISKRNGISRSEIIRSSLIVYLNLLENLGEFVSLRDLKLFPRDIRSERFRDTSILHLKDLCVVISSTSSGAIGSKDEDIIKIDERELGRIMARCAIIKIISLGAHPALLVSNLSVEYHPMGARIFEGIFLEAKRAGVKDIVEGHTEENFKTQQTALSIVGVGITDEKNLKFGVSRRGDLIFVLGDPKVGYEVVGSEMIGIEDVKRVRKLHYVHDIIPVGRRGIKHQLYEFRGQFGHKIELNDDIGIDIEKSAGPSTSILISLDKRYTEDFQRKIKRGELIGKIL</sequence>
<feature type="domain" description="Ribbon-helix-helix protein CopG" evidence="1">
    <location>
        <begin position="20"/>
        <end position="55"/>
    </location>
</feature>
<evidence type="ECO:0000313" key="2">
    <source>
        <dbReference type="EMBL" id="RZN69195.1"/>
    </source>
</evidence>
<dbReference type="CDD" id="cd22231">
    <property type="entry name" value="RHH_NikR_HicB-like"/>
    <property type="match status" value="1"/>
</dbReference>
<organism evidence="2 3">
    <name type="scientific">Candidatus Methanolliviera hydrocarbonicum</name>
    <dbReference type="NCBI Taxonomy" id="2491085"/>
    <lineage>
        <taxon>Archaea</taxon>
        <taxon>Methanobacteriati</taxon>
        <taxon>Methanobacteriota</taxon>
        <taxon>Candidatus Methanoliparia</taxon>
        <taxon>Candidatus Methanoliparales</taxon>
        <taxon>Candidatus Methanollivieraceae</taxon>
        <taxon>Candidatus Methanolliviera</taxon>
    </lineage>
</organism>
<gene>
    <name evidence="2" type="ORF">EF807_04835</name>
</gene>
<reference evidence="2 3" key="1">
    <citation type="journal article" date="2019" name="Nat. Microbiol.">
        <title>Wide diversity of methane and short-chain alkane metabolisms in uncultured archaea.</title>
        <authorList>
            <person name="Borrel G."/>
            <person name="Adam P.S."/>
            <person name="McKay L.J."/>
            <person name="Chen L.X."/>
            <person name="Sierra-Garcia I.N."/>
            <person name="Sieber C.M."/>
            <person name="Letourneur Q."/>
            <person name="Ghozlane A."/>
            <person name="Andersen G.L."/>
            <person name="Li W.J."/>
            <person name="Hallam S.J."/>
            <person name="Muyzer G."/>
            <person name="de Oliveira V.M."/>
            <person name="Inskeep W.P."/>
            <person name="Banfield J.F."/>
            <person name="Gribaldo S."/>
        </authorList>
    </citation>
    <scope>NUCLEOTIDE SEQUENCE [LARGE SCALE GENOMIC DNA]</scope>
    <source>
        <strain evidence="2">NM1b</strain>
    </source>
</reference>
<proteinExistence type="predicted"/>
<dbReference type="AlphaFoldDB" id="A0A520KWG6"/>
<dbReference type="Pfam" id="PF01402">
    <property type="entry name" value="RHH_1"/>
    <property type="match status" value="1"/>
</dbReference>
<accession>A0A520KWG6</accession>
<name>A0A520KWG6_9EURY</name>
<comment type="caution">
    <text evidence="2">The sequence shown here is derived from an EMBL/GenBank/DDBJ whole genome shotgun (WGS) entry which is preliminary data.</text>
</comment>
<evidence type="ECO:0000313" key="3">
    <source>
        <dbReference type="Proteomes" id="UP000320766"/>
    </source>
</evidence>
<dbReference type="EMBL" id="RXIL01000084">
    <property type="protein sequence ID" value="RZN69195.1"/>
    <property type="molecule type" value="Genomic_DNA"/>
</dbReference>
<protein>
    <submittedName>
        <fullName evidence="2">CopG family transcriptional regulator</fullName>
    </submittedName>
</protein>
<evidence type="ECO:0000259" key="1">
    <source>
        <dbReference type="Pfam" id="PF01402"/>
    </source>
</evidence>
<dbReference type="InterPro" id="IPR002145">
    <property type="entry name" value="CopG"/>
</dbReference>
<dbReference type="GO" id="GO:0006355">
    <property type="term" value="P:regulation of DNA-templated transcription"/>
    <property type="evidence" value="ECO:0007669"/>
    <property type="project" value="InterPro"/>
</dbReference>
<dbReference type="Proteomes" id="UP000320766">
    <property type="component" value="Unassembled WGS sequence"/>
</dbReference>